<evidence type="ECO:0000313" key="1">
    <source>
        <dbReference type="EMBL" id="GFO11490.1"/>
    </source>
</evidence>
<proteinExistence type="predicted"/>
<evidence type="ECO:0000313" key="2">
    <source>
        <dbReference type="Proteomes" id="UP000735302"/>
    </source>
</evidence>
<keyword evidence="2" id="KW-1185">Reference proteome</keyword>
<comment type="caution">
    <text evidence="1">The sequence shown here is derived from an EMBL/GenBank/DDBJ whole genome shotgun (WGS) entry which is preliminary data.</text>
</comment>
<name>A0AAV4AXF7_9GAST</name>
<accession>A0AAV4AXF7</accession>
<protein>
    <submittedName>
        <fullName evidence="1">Uncharacterized protein</fullName>
    </submittedName>
</protein>
<dbReference type="AlphaFoldDB" id="A0AAV4AXF7"/>
<reference evidence="1 2" key="1">
    <citation type="journal article" date="2021" name="Elife">
        <title>Chloroplast acquisition without the gene transfer in kleptoplastic sea slugs, Plakobranchus ocellatus.</title>
        <authorList>
            <person name="Maeda T."/>
            <person name="Takahashi S."/>
            <person name="Yoshida T."/>
            <person name="Shimamura S."/>
            <person name="Takaki Y."/>
            <person name="Nagai Y."/>
            <person name="Toyoda A."/>
            <person name="Suzuki Y."/>
            <person name="Arimoto A."/>
            <person name="Ishii H."/>
            <person name="Satoh N."/>
            <person name="Nishiyama T."/>
            <person name="Hasebe M."/>
            <person name="Maruyama T."/>
            <person name="Minagawa J."/>
            <person name="Obokata J."/>
            <person name="Shigenobu S."/>
        </authorList>
    </citation>
    <scope>NUCLEOTIDE SEQUENCE [LARGE SCALE GENOMIC DNA]</scope>
</reference>
<gene>
    <name evidence="1" type="ORF">PoB_003799500</name>
</gene>
<dbReference type="Proteomes" id="UP000735302">
    <property type="component" value="Unassembled WGS sequence"/>
</dbReference>
<sequence>MNKSLASRALVFTKHEPSPPANQQNKTVALRRSLKNIYIKVSGKIKGNKQISSRAKSDQEWKSLIRVGPGSFPGPDVERKAIDTTDYRVAGAFGSCTSGQSSVPISDPLPCFYPAAWPVDSAEVKVSRKAKTTVQKVVLLLKLDTLPLFPFQDVRTLRKGQTGLHWLEIFQNEASLISTLQPSNLSGSKSWPLDPHLELMSSSSKCPARKT</sequence>
<organism evidence="1 2">
    <name type="scientific">Plakobranchus ocellatus</name>
    <dbReference type="NCBI Taxonomy" id="259542"/>
    <lineage>
        <taxon>Eukaryota</taxon>
        <taxon>Metazoa</taxon>
        <taxon>Spiralia</taxon>
        <taxon>Lophotrochozoa</taxon>
        <taxon>Mollusca</taxon>
        <taxon>Gastropoda</taxon>
        <taxon>Heterobranchia</taxon>
        <taxon>Euthyneura</taxon>
        <taxon>Panpulmonata</taxon>
        <taxon>Sacoglossa</taxon>
        <taxon>Placobranchoidea</taxon>
        <taxon>Plakobranchidae</taxon>
        <taxon>Plakobranchus</taxon>
    </lineage>
</organism>
<dbReference type="EMBL" id="BLXT01004322">
    <property type="protein sequence ID" value="GFO11490.1"/>
    <property type="molecule type" value="Genomic_DNA"/>
</dbReference>